<keyword evidence="5" id="KW-1185">Reference proteome</keyword>
<protein>
    <submittedName>
        <fullName evidence="4">AAA family ATPase</fullName>
    </submittedName>
</protein>
<dbReference type="PRINTS" id="PR00038">
    <property type="entry name" value="HTHLUXR"/>
</dbReference>
<dbReference type="SUPFAM" id="SSF52540">
    <property type="entry name" value="P-loop containing nucleoside triphosphate hydrolases"/>
    <property type="match status" value="1"/>
</dbReference>
<dbReference type="InterPro" id="IPR016032">
    <property type="entry name" value="Sig_transdc_resp-reg_C-effctor"/>
</dbReference>
<dbReference type="Pfam" id="PF00196">
    <property type="entry name" value="GerE"/>
    <property type="match status" value="1"/>
</dbReference>
<dbReference type="PANTHER" id="PTHR16305">
    <property type="entry name" value="TESTICULAR SOLUBLE ADENYLYL CYCLASE"/>
    <property type="match status" value="1"/>
</dbReference>
<evidence type="ECO:0000313" key="4">
    <source>
        <dbReference type="EMBL" id="MFC6881758.1"/>
    </source>
</evidence>
<dbReference type="InterPro" id="IPR000792">
    <property type="entry name" value="Tscrpt_reg_LuxR_C"/>
</dbReference>
<dbReference type="Pfam" id="PF13191">
    <property type="entry name" value="AAA_16"/>
    <property type="match status" value="1"/>
</dbReference>
<keyword evidence="1" id="KW-0547">Nucleotide-binding</keyword>
<accession>A0ABW2CKW1</accession>
<evidence type="ECO:0000256" key="1">
    <source>
        <dbReference type="ARBA" id="ARBA00022741"/>
    </source>
</evidence>
<keyword evidence="2" id="KW-0067">ATP-binding</keyword>
<dbReference type="CDD" id="cd06170">
    <property type="entry name" value="LuxR_C_like"/>
    <property type="match status" value="1"/>
</dbReference>
<sequence length="967" mass="103584">MTHATRLEASSAIVRTSSPVLIGRGRELEALTAATAAAPSVVFVEGEAGVGKTRLVTELVTALRGGPAWPAVRHCQPLRDPFPYGVIFECLRSCGARLGEPSAVTGALRPYLPELADRLPPPPEPLGDPAAERHRLFRAVRDLLAALGRTVLVIEDLHWADEGTRQMLRFVMSDPPPGLSLVATFRREDLPADAPLGGAFRPPPGTTSAHLVLGPLDAAGVRGMVEAILGDRAVSPGFAEVMRQRTAGIPFVVEEMIYALRDHGGALRTDGACARRLLDDLEVPALLREAMLERLHTLPPGARAVAEAAAVLGAPATAEMLAAVAGVGGRGRITRLLDAAVLVETAENQYGFRHVLAQRAVHDALPGPRRQALRRRAVRMLSKLDPPPLVRLAAHARHAGLPGDWLRYSEEAADAAMDAGDADTGIELLRAVVADPAVPSADVDRLVMKLCRYALTGLHHDGVTAQIEGLLSDPRLSVEVRGVVRLWLGLLLIREAGEMDRGRAQIEVAVEALREHPEHRLRGMAVLALPYLGSTPSATNRLWLDQLDDSVAGMPPGVLRTSLLAYTLGAGLISGDPHAWDRLELLPEPARVTDSAQLRELARAHCNVADACSWTGHYGRAREFLRTGLDLAARAGAPYVVGTAEATRLRLDWYRGDWADLPERARGLAETYAHLLPVTSEIQLVAGWLATARSEWTEAEHSFQATRMAQADSAIIPVALAATGGMITMLLNRGDTDAACAHADKGAALLRRKGLWAWAGDLAPQAVQAYLAAGRSADARVLTAELDTGLNGLDAPLAHAALPACRAHLARADGAPSTAARHFETAIRRARRLGLPYRTAQLTEQSAEDRPGAVGVLTATADSYETLGASMDAARCRKLIRGAGAATPSHRGSRGYGNQLSPRERDVARLLAGGRTNREIAQALFVSRRTVEDHVAKVFRKLNIHSRDEVARALPAPDRNGTDRPDR</sequence>
<dbReference type="InterPro" id="IPR027417">
    <property type="entry name" value="P-loop_NTPase"/>
</dbReference>
<dbReference type="Gene3D" id="1.10.10.10">
    <property type="entry name" value="Winged helix-like DNA-binding domain superfamily/Winged helix DNA-binding domain"/>
    <property type="match status" value="1"/>
</dbReference>
<evidence type="ECO:0000259" key="3">
    <source>
        <dbReference type="PROSITE" id="PS50043"/>
    </source>
</evidence>
<dbReference type="Gene3D" id="3.40.50.300">
    <property type="entry name" value="P-loop containing nucleotide triphosphate hydrolases"/>
    <property type="match status" value="1"/>
</dbReference>
<reference evidence="5" key="1">
    <citation type="journal article" date="2019" name="Int. J. Syst. Evol. Microbiol.">
        <title>The Global Catalogue of Microorganisms (GCM) 10K type strain sequencing project: providing services to taxonomists for standard genome sequencing and annotation.</title>
        <authorList>
            <consortium name="The Broad Institute Genomics Platform"/>
            <consortium name="The Broad Institute Genome Sequencing Center for Infectious Disease"/>
            <person name="Wu L."/>
            <person name="Ma J."/>
        </authorList>
    </citation>
    <scope>NUCLEOTIDE SEQUENCE [LARGE SCALE GENOMIC DNA]</scope>
    <source>
        <strain evidence="5">JCM 3369</strain>
    </source>
</reference>
<dbReference type="InterPro" id="IPR036388">
    <property type="entry name" value="WH-like_DNA-bd_sf"/>
</dbReference>
<dbReference type="PROSITE" id="PS50043">
    <property type="entry name" value="HTH_LUXR_2"/>
    <property type="match status" value="1"/>
</dbReference>
<dbReference type="SMART" id="SM00421">
    <property type="entry name" value="HTH_LUXR"/>
    <property type="match status" value="1"/>
</dbReference>
<dbReference type="PANTHER" id="PTHR16305:SF35">
    <property type="entry name" value="TRANSCRIPTIONAL ACTIVATOR DOMAIN"/>
    <property type="match status" value="1"/>
</dbReference>
<organism evidence="4 5">
    <name type="scientific">Actinomadura yumaensis</name>
    <dbReference type="NCBI Taxonomy" id="111807"/>
    <lineage>
        <taxon>Bacteria</taxon>
        <taxon>Bacillati</taxon>
        <taxon>Actinomycetota</taxon>
        <taxon>Actinomycetes</taxon>
        <taxon>Streptosporangiales</taxon>
        <taxon>Thermomonosporaceae</taxon>
        <taxon>Actinomadura</taxon>
    </lineage>
</organism>
<dbReference type="SUPFAM" id="SSF46894">
    <property type="entry name" value="C-terminal effector domain of the bipartite response regulators"/>
    <property type="match status" value="1"/>
</dbReference>
<gene>
    <name evidence="4" type="ORF">ACFQKB_18515</name>
</gene>
<name>A0ABW2CKW1_9ACTN</name>
<feature type="domain" description="HTH luxR-type" evidence="3">
    <location>
        <begin position="893"/>
        <end position="958"/>
    </location>
</feature>
<dbReference type="InterPro" id="IPR041664">
    <property type="entry name" value="AAA_16"/>
</dbReference>
<dbReference type="EMBL" id="JBHSXS010000009">
    <property type="protein sequence ID" value="MFC6881758.1"/>
    <property type="molecule type" value="Genomic_DNA"/>
</dbReference>
<dbReference type="Proteomes" id="UP001596380">
    <property type="component" value="Unassembled WGS sequence"/>
</dbReference>
<proteinExistence type="predicted"/>
<dbReference type="RefSeq" id="WP_160824118.1">
    <property type="nucleotide sequence ID" value="NZ_JBHSXS010000009.1"/>
</dbReference>
<evidence type="ECO:0000313" key="5">
    <source>
        <dbReference type="Proteomes" id="UP001596380"/>
    </source>
</evidence>
<comment type="caution">
    <text evidence="4">The sequence shown here is derived from an EMBL/GenBank/DDBJ whole genome shotgun (WGS) entry which is preliminary data.</text>
</comment>
<evidence type="ECO:0000256" key="2">
    <source>
        <dbReference type="ARBA" id="ARBA00022840"/>
    </source>
</evidence>